<dbReference type="InterPro" id="IPR019410">
    <property type="entry name" value="Methyltransf_16"/>
</dbReference>
<evidence type="ECO:0000256" key="4">
    <source>
        <dbReference type="ARBA" id="ARBA00022490"/>
    </source>
</evidence>
<keyword evidence="8" id="KW-0539">Nucleus</keyword>
<keyword evidence="4" id="KW-0963">Cytoplasm</keyword>
<reference evidence="10" key="1">
    <citation type="submission" date="2021-03" db="EMBL/GenBank/DDBJ databases">
        <title>Draft genome sequence of rust myrtle Austropuccinia psidii MF-1, a brazilian biotype.</title>
        <authorList>
            <person name="Quecine M.C."/>
            <person name="Pachon D.M.R."/>
            <person name="Bonatelli M.L."/>
            <person name="Correr F.H."/>
            <person name="Franceschini L.M."/>
            <person name="Leite T.F."/>
            <person name="Margarido G.R.A."/>
            <person name="Almeida C.A."/>
            <person name="Ferrarezi J.A."/>
            <person name="Labate C.A."/>
        </authorList>
    </citation>
    <scope>NUCLEOTIDE SEQUENCE</scope>
    <source>
        <strain evidence="10">MF-1</strain>
    </source>
</reference>
<dbReference type="GO" id="GO:0005634">
    <property type="term" value="C:nucleus"/>
    <property type="evidence" value="ECO:0007669"/>
    <property type="project" value="UniProtKB-SubCell"/>
</dbReference>
<dbReference type="SUPFAM" id="SSF53335">
    <property type="entry name" value="S-adenosyl-L-methionine-dependent methyltransferases"/>
    <property type="match status" value="1"/>
</dbReference>
<protein>
    <recommendedName>
        <fullName evidence="3">protein-histidine N-methyltransferase</fullName>
        <ecNumber evidence="3">2.1.1.85</ecNumber>
    </recommendedName>
</protein>
<accession>A0A9Q3H727</accession>
<dbReference type="GO" id="GO:0018064">
    <property type="term" value="F:protein-L-histidine N-tele-methyltransferase activity"/>
    <property type="evidence" value="ECO:0007669"/>
    <property type="project" value="UniProtKB-EC"/>
</dbReference>
<keyword evidence="11" id="KW-1185">Reference proteome</keyword>
<dbReference type="Gene3D" id="3.40.50.150">
    <property type="entry name" value="Vaccinia Virus protein VP39"/>
    <property type="match status" value="1"/>
</dbReference>
<dbReference type="OrthoDB" id="2506646at2759"/>
<comment type="similarity">
    <text evidence="9">Belongs to the methyltransferase superfamily. METTL18 family.</text>
</comment>
<evidence type="ECO:0000313" key="11">
    <source>
        <dbReference type="Proteomes" id="UP000765509"/>
    </source>
</evidence>
<dbReference type="EC" id="2.1.1.85" evidence="3"/>
<evidence type="ECO:0000256" key="1">
    <source>
        <dbReference type="ARBA" id="ARBA00004123"/>
    </source>
</evidence>
<comment type="caution">
    <text evidence="10">The sequence shown here is derived from an EMBL/GenBank/DDBJ whole genome shotgun (WGS) entry which is preliminary data.</text>
</comment>
<evidence type="ECO:0000256" key="7">
    <source>
        <dbReference type="ARBA" id="ARBA00022691"/>
    </source>
</evidence>
<dbReference type="PANTHER" id="PTHR14614:SF39">
    <property type="entry name" value="HISTIDINE PROTEIN METHYLTRANSFERASE 1 HOMOLOG"/>
    <property type="match status" value="1"/>
</dbReference>
<dbReference type="PANTHER" id="PTHR14614">
    <property type="entry name" value="HEPATOCELLULAR CARCINOMA-ASSOCIATED ANTIGEN"/>
    <property type="match status" value="1"/>
</dbReference>
<dbReference type="InterPro" id="IPR029063">
    <property type="entry name" value="SAM-dependent_MTases_sf"/>
</dbReference>
<evidence type="ECO:0000256" key="8">
    <source>
        <dbReference type="ARBA" id="ARBA00023242"/>
    </source>
</evidence>
<dbReference type="EMBL" id="AVOT02012147">
    <property type="protein sequence ID" value="MBW0493602.1"/>
    <property type="molecule type" value="Genomic_DNA"/>
</dbReference>
<dbReference type="Proteomes" id="UP000765509">
    <property type="component" value="Unassembled WGS sequence"/>
</dbReference>
<keyword evidence="5" id="KW-0489">Methyltransferase</keyword>
<evidence type="ECO:0000256" key="5">
    <source>
        <dbReference type="ARBA" id="ARBA00022603"/>
    </source>
</evidence>
<keyword evidence="6" id="KW-0808">Transferase</keyword>
<dbReference type="GO" id="GO:0005737">
    <property type="term" value="C:cytoplasm"/>
    <property type="evidence" value="ECO:0007669"/>
    <property type="project" value="UniProtKB-SubCell"/>
</dbReference>
<evidence type="ECO:0000313" key="10">
    <source>
        <dbReference type="EMBL" id="MBW0493602.1"/>
    </source>
</evidence>
<evidence type="ECO:0000256" key="2">
    <source>
        <dbReference type="ARBA" id="ARBA00004496"/>
    </source>
</evidence>
<comment type="subcellular location">
    <subcellularLocation>
        <location evidence="2">Cytoplasm</location>
    </subcellularLocation>
    <subcellularLocation>
        <location evidence="1">Nucleus</location>
    </subcellularLocation>
</comment>
<evidence type="ECO:0000256" key="3">
    <source>
        <dbReference type="ARBA" id="ARBA00012533"/>
    </source>
</evidence>
<sequence length="364" mass="41485">MFKFNFEIGQVNNQLDQHSSQNLNQNLKNQSFNQINLNHDNIQSDCQNITLSQIINHLPPFISFSTLKINSNHSILKRDLYDAKYQSFLNQDQESLHKSLDSILQAPSDLIPGIYEGGFKTWECSIDLASHLNDSIHLLKSHLASDSKKTFKILEIGCGSAVPTSFLCFELFKHLLKIKPLFKLLIDKPNQQINNHNQIPQIKITLQDFNSDVLKLLTLPNILLAFYHAHQLDQNKILKASDDLEITQELKSNFITFLNFHQLEFEFIHGPWSTFQPEPCNLIYSSETIYSLDSIQDFVKIIFKHKTLVDKSKPIILVAAKTIYFGVGGGYHILKELVEGLSGTIDLINSDQVGIGKVVMKIHL</sequence>
<evidence type="ECO:0000256" key="6">
    <source>
        <dbReference type="ARBA" id="ARBA00022679"/>
    </source>
</evidence>
<organism evidence="10 11">
    <name type="scientific">Austropuccinia psidii MF-1</name>
    <dbReference type="NCBI Taxonomy" id="1389203"/>
    <lineage>
        <taxon>Eukaryota</taxon>
        <taxon>Fungi</taxon>
        <taxon>Dikarya</taxon>
        <taxon>Basidiomycota</taxon>
        <taxon>Pucciniomycotina</taxon>
        <taxon>Pucciniomycetes</taxon>
        <taxon>Pucciniales</taxon>
        <taxon>Sphaerophragmiaceae</taxon>
        <taxon>Austropuccinia</taxon>
    </lineage>
</organism>
<evidence type="ECO:0000256" key="9">
    <source>
        <dbReference type="ARBA" id="ARBA00038126"/>
    </source>
</evidence>
<dbReference type="AlphaFoldDB" id="A0A9Q3H727"/>
<name>A0A9Q3H727_9BASI</name>
<keyword evidence="7" id="KW-0949">S-adenosyl-L-methionine</keyword>
<gene>
    <name evidence="10" type="ORF">O181_033317</name>
</gene>
<dbReference type="GO" id="GO:0032259">
    <property type="term" value="P:methylation"/>
    <property type="evidence" value="ECO:0007669"/>
    <property type="project" value="UniProtKB-KW"/>
</dbReference>
<proteinExistence type="inferred from homology"/>